<feature type="region of interest" description="Disordered" evidence="1">
    <location>
        <begin position="168"/>
        <end position="260"/>
    </location>
</feature>
<proteinExistence type="predicted"/>
<protein>
    <submittedName>
        <fullName evidence="3">BZ3500_MvSof-1268-A1-R1_Chr4-1g06665 protein</fullName>
    </submittedName>
</protein>
<feature type="region of interest" description="Disordered" evidence="1">
    <location>
        <begin position="272"/>
        <end position="365"/>
    </location>
</feature>
<keyword evidence="4" id="KW-1185">Reference proteome</keyword>
<feature type="compositionally biased region" description="Basic residues" evidence="1">
    <location>
        <begin position="237"/>
        <end position="259"/>
    </location>
</feature>
<evidence type="ECO:0000313" key="4">
    <source>
        <dbReference type="Proteomes" id="UP000249723"/>
    </source>
</evidence>
<sequence length="434" mass="45715">MRSLQLLSVLVTTCLPAAFAEIINNTGPAQVITQSSANISGVYTIQNGAGEFMAFHRDGAPGHSQVGISFQPEYATVNLTYRTAYGHSGRMLGTFSGVSICGENKCAATQFDEGRDSVVVPYTGAFHDDKHHTAVKMIFSVLTCGHSNDALSLAQRIGGASQKEDFKFKKANSKSAPSQKSSGKSGANTHHHFKSQRSNPGHLSRHHGGYRGKRHRGRTGNRGHGGRRGGRRDHGGHGGHGHKGGNHHGGGRSQHHHVRSLCPGNSLACQRRRHHLAKRDSRGPMSVSPQGPVPTQGPSSPSGVAATGGGTPKQSASGASGRAGSAAGHHGPGLQSEAKKTQEGAGSQQASRDPDPASGEDRSNSDIAEALKLDLLSGKSRKVCLVGLDHLKDMKTAGLTAKETTGFGGAPGLAYELFYPQQEIFWFDVKKVTD</sequence>
<dbReference type="OrthoDB" id="10483568at2759"/>
<feature type="compositionally biased region" description="Low complexity" evidence="1">
    <location>
        <begin position="315"/>
        <end position="329"/>
    </location>
</feature>
<name>A0A2X0KS92_9BASI</name>
<dbReference type="Proteomes" id="UP000249723">
    <property type="component" value="Unassembled WGS sequence"/>
</dbReference>
<gene>
    <name evidence="3" type="ORF">BZ3500_MVSOF-1268-A1-R1_CHR4-1G06665</name>
</gene>
<dbReference type="EMBL" id="FMWP01000091">
    <property type="protein sequence ID" value="SCZ96732.1"/>
    <property type="molecule type" value="Genomic_DNA"/>
</dbReference>
<organism evidence="3 4">
    <name type="scientific">Microbotryum saponariae</name>
    <dbReference type="NCBI Taxonomy" id="289078"/>
    <lineage>
        <taxon>Eukaryota</taxon>
        <taxon>Fungi</taxon>
        <taxon>Dikarya</taxon>
        <taxon>Basidiomycota</taxon>
        <taxon>Pucciniomycotina</taxon>
        <taxon>Microbotryomycetes</taxon>
        <taxon>Microbotryales</taxon>
        <taxon>Microbotryaceae</taxon>
        <taxon>Microbotryum</taxon>
    </lineage>
</organism>
<accession>A0A2X0KS92</accession>
<feature type="compositionally biased region" description="Basic residues" evidence="1">
    <location>
        <begin position="203"/>
        <end position="231"/>
    </location>
</feature>
<feature type="compositionally biased region" description="Basic and acidic residues" evidence="1">
    <location>
        <begin position="352"/>
        <end position="365"/>
    </location>
</feature>
<feature type="chain" id="PRO_5030060079" evidence="2">
    <location>
        <begin position="21"/>
        <end position="434"/>
    </location>
</feature>
<evidence type="ECO:0000256" key="1">
    <source>
        <dbReference type="SAM" id="MobiDB-lite"/>
    </source>
</evidence>
<keyword evidence="2" id="KW-0732">Signal</keyword>
<reference evidence="4" key="1">
    <citation type="submission" date="2016-10" db="EMBL/GenBank/DDBJ databases">
        <authorList>
            <person name="Jeantristanb JTB J.-T."/>
            <person name="Ricardo R."/>
        </authorList>
    </citation>
    <scope>NUCLEOTIDE SEQUENCE [LARGE SCALE GENOMIC DNA]</scope>
</reference>
<evidence type="ECO:0000256" key="2">
    <source>
        <dbReference type="SAM" id="SignalP"/>
    </source>
</evidence>
<evidence type="ECO:0000313" key="3">
    <source>
        <dbReference type="EMBL" id="SCZ96732.1"/>
    </source>
</evidence>
<feature type="compositionally biased region" description="Polar residues" evidence="1">
    <location>
        <begin position="173"/>
        <end position="188"/>
    </location>
</feature>
<dbReference type="AlphaFoldDB" id="A0A2X0KS92"/>
<feature type="signal peptide" evidence="2">
    <location>
        <begin position="1"/>
        <end position="20"/>
    </location>
</feature>